<proteinExistence type="predicted"/>
<dbReference type="Gene3D" id="4.10.75.10">
    <property type="entry name" value="Elafin-like"/>
    <property type="match status" value="1"/>
</dbReference>
<feature type="region of interest" description="Disordered" evidence="1">
    <location>
        <begin position="375"/>
        <end position="405"/>
    </location>
</feature>
<dbReference type="SMART" id="SM00060">
    <property type="entry name" value="FN3"/>
    <property type="match status" value="1"/>
</dbReference>
<feature type="region of interest" description="Disordered" evidence="1">
    <location>
        <begin position="330"/>
        <end position="356"/>
    </location>
</feature>
<evidence type="ECO:0000259" key="3">
    <source>
        <dbReference type="PROSITE" id="PS51390"/>
    </source>
</evidence>
<dbReference type="GO" id="GO:0009986">
    <property type="term" value="C:cell surface"/>
    <property type="evidence" value="ECO:0007669"/>
    <property type="project" value="TreeGrafter"/>
</dbReference>
<sequence>MAALLISDLPVYKMIAVSHLNPSGSPKLCLPWRLSKRKCEGNGVMEYCLQPCKELWETRKVHSPKSCEKQTECVTSREFLTSLRSSRQGDCPPPQKATGFAAACVESCSSDQHCPSPRKCCSNGCGHTCQAPANLYKGVPLKPRREMSFVEDSEGRVRLVWVSKFNVSIEPVVYVLQSRWNAGIHPSEDHASPWTTVAMTLSEDAILTDLRSQRWYQFKVAAINSHGSRGFTTPSKHHISSKDPSTPEHPINVRVINQTLDWTGSKPGIKLPERSRGSGVKVSVLLSWEPPGEGDLPVHNYRVTWMPRHAHTAHKHTHTLNAQTHTVHNNMHTHHSHSRTPEQSKKESNSRVTQGRPSSPFPFWFYTASFQSVTVEGDHPGSQRRSSAQSSSSSMSGGWGKKKWL</sequence>
<feature type="domain" description="Fibronectin type-III" evidence="2">
    <location>
        <begin position="143"/>
        <end position="244"/>
    </location>
</feature>
<dbReference type="FunFam" id="4.10.75.10:FF:000001">
    <property type="entry name" value="Anosmin 1"/>
    <property type="match status" value="1"/>
</dbReference>
<dbReference type="InterPro" id="IPR003961">
    <property type="entry name" value="FN3_dom"/>
</dbReference>
<dbReference type="SMART" id="SM00217">
    <property type="entry name" value="WAP"/>
    <property type="match status" value="1"/>
</dbReference>
<dbReference type="InterPro" id="IPR036645">
    <property type="entry name" value="Elafin-like_sf"/>
</dbReference>
<evidence type="ECO:0000256" key="1">
    <source>
        <dbReference type="SAM" id="MobiDB-lite"/>
    </source>
</evidence>
<dbReference type="RefSeq" id="XP_010788871.1">
    <property type="nucleotide sequence ID" value="XM_010790569.1"/>
</dbReference>
<name>A0A6I9PU75_9TELE</name>
<reference evidence="5" key="1">
    <citation type="submission" date="2025-08" db="UniProtKB">
        <authorList>
            <consortium name="RefSeq"/>
        </authorList>
    </citation>
    <scope>IDENTIFICATION</scope>
    <source>
        <tissue evidence="5">Muscle</tissue>
    </source>
</reference>
<feature type="domain" description="WAP" evidence="3">
    <location>
        <begin position="84"/>
        <end position="133"/>
    </location>
</feature>
<dbReference type="Proteomes" id="UP000504611">
    <property type="component" value="Unplaced"/>
</dbReference>
<dbReference type="KEGG" id="ncc:104962171"/>
<dbReference type="PROSITE" id="PS50853">
    <property type="entry name" value="FN3"/>
    <property type="match status" value="1"/>
</dbReference>
<evidence type="ECO:0000313" key="5">
    <source>
        <dbReference type="RefSeq" id="XP_010788871.1"/>
    </source>
</evidence>
<evidence type="ECO:0000259" key="2">
    <source>
        <dbReference type="PROSITE" id="PS50853"/>
    </source>
</evidence>
<dbReference type="InterPro" id="IPR040957">
    <property type="entry name" value="Anosmin-1_Cys_box"/>
</dbReference>
<gene>
    <name evidence="5" type="primary">LOC104962171</name>
</gene>
<dbReference type="GeneID" id="104962171"/>
<dbReference type="PROSITE" id="PS51390">
    <property type="entry name" value="WAP"/>
    <property type="match status" value="1"/>
</dbReference>
<dbReference type="PRINTS" id="PR00003">
    <property type="entry name" value="4DISULPHCORE"/>
</dbReference>
<dbReference type="Gene3D" id="2.60.40.10">
    <property type="entry name" value="Immunoglobulins"/>
    <property type="match status" value="1"/>
</dbReference>
<dbReference type="InterPro" id="IPR036116">
    <property type="entry name" value="FN3_sf"/>
</dbReference>
<dbReference type="InterPro" id="IPR042447">
    <property type="entry name" value="Anosmin-1"/>
</dbReference>
<dbReference type="Pfam" id="PF00095">
    <property type="entry name" value="WAP"/>
    <property type="match status" value="1"/>
</dbReference>
<feature type="region of interest" description="Disordered" evidence="1">
    <location>
        <begin position="229"/>
        <end position="250"/>
    </location>
</feature>
<evidence type="ECO:0000313" key="4">
    <source>
        <dbReference type="Proteomes" id="UP000504611"/>
    </source>
</evidence>
<accession>A0A6I9PU75</accession>
<dbReference type="InterPro" id="IPR013783">
    <property type="entry name" value="Ig-like_fold"/>
</dbReference>
<dbReference type="OrthoDB" id="6060011at2759"/>
<dbReference type="GO" id="GO:0005576">
    <property type="term" value="C:extracellular region"/>
    <property type="evidence" value="ECO:0007669"/>
    <property type="project" value="InterPro"/>
</dbReference>
<protein>
    <submittedName>
        <fullName evidence="5">Anosmin-1-like</fullName>
    </submittedName>
</protein>
<dbReference type="SUPFAM" id="SSF49265">
    <property type="entry name" value="Fibronectin type III"/>
    <property type="match status" value="1"/>
</dbReference>
<feature type="compositionally biased region" description="Low complexity" evidence="1">
    <location>
        <begin position="383"/>
        <end position="396"/>
    </location>
</feature>
<keyword evidence="4" id="KW-1185">Reference proteome</keyword>
<dbReference type="Pfam" id="PF17869">
    <property type="entry name" value="Cys_box"/>
    <property type="match status" value="1"/>
</dbReference>
<dbReference type="PANTHER" id="PTHR14131">
    <property type="entry name" value="ANOSMIN"/>
    <property type="match status" value="1"/>
</dbReference>
<dbReference type="GO" id="GO:0030182">
    <property type="term" value="P:neuron differentiation"/>
    <property type="evidence" value="ECO:0007669"/>
    <property type="project" value="TreeGrafter"/>
</dbReference>
<dbReference type="SUPFAM" id="SSF57256">
    <property type="entry name" value="Elafin-like"/>
    <property type="match status" value="1"/>
</dbReference>
<dbReference type="GO" id="GO:0030414">
    <property type="term" value="F:peptidase inhibitor activity"/>
    <property type="evidence" value="ECO:0007669"/>
    <property type="project" value="InterPro"/>
</dbReference>
<dbReference type="PANTHER" id="PTHR14131:SF7">
    <property type="entry name" value="ANOSMIN 1B"/>
    <property type="match status" value="1"/>
</dbReference>
<dbReference type="AlphaFoldDB" id="A0A6I9PU75"/>
<dbReference type="InterPro" id="IPR008197">
    <property type="entry name" value="WAP_dom"/>
</dbReference>
<organism evidence="4 5">
    <name type="scientific">Notothenia coriiceps</name>
    <name type="common">black rockcod</name>
    <dbReference type="NCBI Taxonomy" id="8208"/>
    <lineage>
        <taxon>Eukaryota</taxon>
        <taxon>Metazoa</taxon>
        <taxon>Chordata</taxon>
        <taxon>Craniata</taxon>
        <taxon>Vertebrata</taxon>
        <taxon>Euteleostomi</taxon>
        <taxon>Actinopterygii</taxon>
        <taxon>Neopterygii</taxon>
        <taxon>Teleostei</taxon>
        <taxon>Neoteleostei</taxon>
        <taxon>Acanthomorphata</taxon>
        <taxon>Eupercaria</taxon>
        <taxon>Perciformes</taxon>
        <taxon>Notothenioidei</taxon>
        <taxon>Nototheniidae</taxon>
        <taxon>Notothenia</taxon>
    </lineage>
</organism>
<feature type="compositionally biased region" description="Basic and acidic residues" evidence="1">
    <location>
        <begin position="339"/>
        <end position="349"/>
    </location>
</feature>
<dbReference type="CDD" id="cd00199">
    <property type="entry name" value="WAP"/>
    <property type="match status" value="1"/>
</dbReference>